<dbReference type="KEGG" id="mlr:MELLADRAFT_105284"/>
<keyword evidence="3" id="KW-1185">Reference proteome</keyword>
<evidence type="ECO:0000313" key="2">
    <source>
        <dbReference type="EMBL" id="EGG08117.1"/>
    </source>
</evidence>
<dbReference type="HOGENOM" id="CLU_2223815_0_0_1"/>
<evidence type="ECO:0000313" key="3">
    <source>
        <dbReference type="Proteomes" id="UP000001072"/>
    </source>
</evidence>
<reference evidence="3" key="1">
    <citation type="journal article" date="2011" name="Proc. Natl. Acad. Sci. U.S.A.">
        <title>Obligate biotrophy features unraveled by the genomic analysis of rust fungi.</title>
        <authorList>
            <person name="Duplessis S."/>
            <person name="Cuomo C.A."/>
            <person name="Lin Y.-C."/>
            <person name="Aerts A."/>
            <person name="Tisserant E."/>
            <person name="Veneault-Fourrey C."/>
            <person name="Joly D.L."/>
            <person name="Hacquard S."/>
            <person name="Amselem J."/>
            <person name="Cantarel B.L."/>
            <person name="Chiu R."/>
            <person name="Coutinho P.M."/>
            <person name="Feau N."/>
            <person name="Field M."/>
            <person name="Frey P."/>
            <person name="Gelhaye E."/>
            <person name="Goldberg J."/>
            <person name="Grabherr M.G."/>
            <person name="Kodira C.D."/>
            <person name="Kohler A."/>
            <person name="Kuees U."/>
            <person name="Lindquist E.A."/>
            <person name="Lucas S.M."/>
            <person name="Mago R."/>
            <person name="Mauceli E."/>
            <person name="Morin E."/>
            <person name="Murat C."/>
            <person name="Pangilinan J.L."/>
            <person name="Park R."/>
            <person name="Pearson M."/>
            <person name="Quesneville H."/>
            <person name="Rouhier N."/>
            <person name="Sakthikumar S."/>
            <person name="Salamov A.A."/>
            <person name="Schmutz J."/>
            <person name="Selles B."/>
            <person name="Shapiro H."/>
            <person name="Tanguay P."/>
            <person name="Tuskan G.A."/>
            <person name="Henrissat B."/>
            <person name="Van de Peer Y."/>
            <person name="Rouze P."/>
            <person name="Ellis J.G."/>
            <person name="Dodds P.N."/>
            <person name="Schein J.E."/>
            <person name="Zhong S."/>
            <person name="Hamelin R.C."/>
            <person name="Grigoriev I.V."/>
            <person name="Szabo L.J."/>
            <person name="Martin F."/>
        </authorList>
    </citation>
    <scope>NUCLEOTIDE SEQUENCE [LARGE SCALE GENOMIC DNA]</scope>
    <source>
        <strain evidence="3">98AG31 / pathotype 3-4-7</strain>
    </source>
</reference>
<dbReference type="VEuPathDB" id="FungiDB:MELLADRAFT_105284"/>
<feature type="compositionally biased region" description="Basic and acidic residues" evidence="1">
    <location>
        <begin position="66"/>
        <end position="84"/>
    </location>
</feature>
<gene>
    <name evidence="2" type="ORF">MELLADRAFT_105284</name>
</gene>
<proteinExistence type="predicted"/>
<dbReference type="AlphaFoldDB" id="F4RHL4"/>
<dbReference type="Proteomes" id="UP000001072">
    <property type="component" value="Unassembled WGS sequence"/>
</dbReference>
<sequence length="106" mass="10441">MVGCKFVSDTGELTTQGTFVFGGFLRGGVDCLLLGTTLTVGDGREGGGVTAGGGVDGFDGSGGNSDVDKSERGERKGNGLVTGKRETGVEGALSNIEGVIGLLAGL</sequence>
<dbReference type="GeneID" id="18922556"/>
<dbReference type="RefSeq" id="XP_007408882.1">
    <property type="nucleotide sequence ID" value="XM_007408820.1"/>
</dbReference>
<feature type="compositionally biased region" description="Gly residues" evidence="1">
    <location>
        <begin position="46"/>
        <end position="63"/>
    </location>
</feature>
<evidence type="ECO:0000256" key="1">
    <source>
        <dbReference type="SAM" id="MobiDB-lite"/>
    </source>
</evidence>
<name>F4RHL4_MELLP</name>
<protein>
    <submittedName>
        <fullName evidence="2">Uncharacterized protein</fullName>
    </submittedName>
</protein>
<feature type="region of interest" description="Disordered" evidence="1">
    <location>
        <begin position="45"/>
        <end position="84"/>
    </location>
</feature>
<organism evidence="3">
    <name type="scientific">Melampsora larici-populina (strain 98AG31 / pathotype 3-4-7)</name>
    <name type="common">Poplar leaf rust fungus</name>
    <dbReference type="NCBI Taxonomy" id="747676"/>
    <lineage>
        <taxon>Eukaryota</taxon>
        <taxon>Fungi</taxon>
        <taxon>Dikarya</taxon>
        <taxon>Basidiomycota</taxon>
        <taxon>Pucciniomycotina</taxon>
        <taxon>Pucciniomycetes</taxon>
        <taxon>Pucciniales</taxon>
        <taxon>Melampsoraceae</taxon>
        <taxon>Melampsora</taxon>
    </lineage>
</organism>
<dbReference type="EMBL" id="GL883102">
    <property type="protein sequence ID" value="EGG08117.1"/>
    <property type="molecule type" value="Genomic_DNA"/>
</dbReference>
<dbReference type="InParanoid" id="F4RHL4"/>
<accession>F4RHL4</accession>